<dbReference type="GO" id="GO:0000082">
    <property type="term" value="P:G1/S transition of mitotic cell cycle"/>
    <property type="evidence" value="ECO:0007669"/>
    <property type="project" value="TreeGrafter"/>
</dbReference>
<reference evidence="4" key="1">
    <citation type="submission" date="2025-08" db="UniProtKB">
        <authorList>
            <consortium name="Ensembl"/>
        </authorList>
    </citation>
    <scope>IDENTIFICATION</scope>
</reference>
<proteinExistence type="inferred from homology"/>
<dbReference type="Ensembl" id="ENSPKIT00000000760.1">
    <property type="protein sequence ID" value="ENSPKIP00000020147.1"/>
    <property type="gene ID" value="ENSPKIG00000005023.1"/>
</dbReference>
<feature type="domain" description="Cullin N-terminal" evidence="3">
    <location>
        <begin position="110"/>
        <end position="342"/>
    </location>
</feature>
<feature type="compositionally biased region" description="Polar residues" evidence="2">
    <location>
        <begin position="41"/>
        <end position="54"/>
    </location>
</feature>
<feature type="compositionally biased region" description="Acidic residues" evidence="2">
    <location>
        <begin position="1"/>
        <end position="12"/>
    </location>
</feature>
<dbReference type="PANTHER" id="PTHR46636">
    <property type="entry name" value="CDK2-ASSOCIATED AND CULLIN DOMAIN-CONTAINING PROTEIN 1"/>
    <property type="match status" value="1"/>
</dbReference>
<feature type="compositionally biased region" description="Polar residues" evidence="2">
    <location>
        <begin position="19"/>
        <end position="31"/>
    </location>
</feature>
<dbReference type="Gene3D" id="1.20.1310.10">
    <property type="entry name" value="Cullin Repeats"/>
    <property type="match status" value="1"/>
</dbReference>
<dbReference type="InterPro" id="IPR001373">
    <property type="entry name" value="Cullin_N"/>
</dbReference>
<protein>
    <submittedName>
        <fullName evidence="4">CDK2 associated cullin domain 1</fullName>
    </submittedName>
</protein>
<dbReference type="InterPro" id="IPR016159">
    <property type="entry name" value="Cullin_repeat-like_dom_sf"/>
</dbReference>
<dbReference type="Proteomes" id="UP000261540">
    <property type="component" value="Unplaced"/>
</dbReference>
<sequence>MEESMEAESFEIADDHNHNNTWEASPSTYELPQNHHPEKTQFLSGSSVLGTQTPPEKPQAGSLSGIPIPDPADSDSDPPTAGKLPLNMNNTTSRFLMNVMTTEDYRNTYWPKLEKAIDQLLLQSPVDYIPISYEQIYSCVYKCVCQQHSEIMYNDLIRKITTYLERVSDELQVKASLRGEKRLHFYWLVETFFGGSGGADEHCGSYRVGGLFLLHDNSKVYRSHNAAALEYNGVYRRLLCCSEALTPLIIAFQGCPLENFIEKFDSALTRYMAALQSIVPIFIYMNKFYIETKLNRDLKDDLIQLFAWHVAEKHIHTLIPLLIKAHSTPFQVKPSTMASVVKGLYTLRPDWVRLAPLLFSSFIPQINPPAQECELPDYAAQDRRLQAELSLNGFARGDQSRKRAGEDLTYNGSSSPCPNSRGCR</sequence>
<evidence type="ECO:0000256" key="1">
    <source>
        <dbReference type="ARBA" id="ARBA00006019"/>
    </source>
</evidence>
<dbReference type="Pfam" id="PF00888">
    <property type="entry name" value="Cullin"/>
    <property type="match status" value="1"/>
</dbReference>
<accession>A0A3B3RNK1</accession>
<dbReference type="SUPFAM" id="SSF74788">
    <property type="entry name" value="Cullin repeat-like"/>
    <property type="match status" value="1"/>
</dbReference>
<organism evidence="4 5">
    <name type="scientific">Paramormyrops kingsleyae</name>
    <dbReference type="NCBI Taxonomy" id="1676925"/>
    <lineage>
        <taxon>Eukaryota</taxon>
        <taxon>Metazoa</taxon>
        <taxon>Chordata</taxon>
        <taxon>Craniata</taxon>
        <taxon>Vertebrata</taxon>
        <taxon>Euteleostomi</taxon>
        <taxon>Actinopterygii</taxon>
        <taxon>Neopterygii</taxon>
        <taxon>Teleostei</taxon>
        <taxon>Osteoglossocephala</taxon>
        <taxon>Osteoglossomorpha</taxon>
        <taxon>Osteoglossiformes</taxon>
        <taxon>Mormyridae</taxon>
        <taxon>Paramormyrops</taxon>
    </lineage>
</organism>
<evidence type="ECO:0000256" key="2">
    <source>
        <dbReference type="SAM" id="MobiDB-lite"/>
    </source>
</evidence>
<dbReference type="GeneTree" id="ENSGT00390000000403"/>
<feature type="region of interest" description="Disordered" evidence="2">
    <location>
        <begin position="1"/>
        <end position="87"/>
    </location>
</feature>
<dbReference type="GO" id="GO:0031625">
    <property type="term" value="F:ubiquitin protein ligase binding"/>
    <property type="evidence" value="ECO:0007669"/>
    <property type="project" value="InterPro"/>
</dbReference>
<keyword evidence="5" id="KW-1185">Reference proteome</keyword>
<comment type="similarity">
    <text evidence="1">Belongs to the cullin family.</text>
</comment>
<evidence type="ECO:0000259" key="3">
    <source>
        <dbReference type="Pfam" id="PF00888"/>
    </source>
</evidence>
<reference evidence="4" key="2">
    <citation type="submission" date="2025-09" db="UniProtKB">
        <authorList>
            <consortium name="Ensembl"/>
        </authorList>
    </citation>
    <scope>IDENTIFICATION</scope>
</reference>
<name>A0A3B3RNK1_9TELE</name>
<dbReference type="GO" id="GO:0006511">
    <property type="term" value="P:ubiquitin-dependent protein catabolic process"/>
    <property type="evidence" value="ECO:0007669"/>
    <property type="project" value="InterPro"/>
</dbReference>
<feature type="region of interest" description="Disordered" evidence="2">
    <location>
        <begin position="396"/>
        <end position="424"/>
    </location>
</feature>
<dbReference type="GO" id="GO:0019901">
    <property type="term" value="F:protein kinase binding"/>
    <property type="evidence" value="ECO:0007669"/>
    <property type="project" value="TreeGrafter"/>
</dbReference>
<dbReference type="InterPro" id="IPR042652">
    <property type="entry name" value="CACUL1"/>
</dbReference>
<dbReference type="AlphaFoldDB" id="A0A3B3RNK1"/>
<evidence type="ECO:0000313" key="4">
    <source>
        <dbReference type="Ensembl" id="ENSPKIP00000020147.1"/>
    </source>
</evidence>
<evidence type="ECO:0000313" key="5">
    <source>
        <dbReference type="Proteomes" id="UP000261540"/>
    </source>
</evidence>
<dbReference type="PANTHER" id="PTHR46636:SF1">
    <property type="entry name" value="CDK2-ASSOCIATED AND CULLIN DOMAIN-CONTAINING PROTEIN 1"/>
    <property type="match status" value="1"/>
</dbReference>
<dbReference type="STRING" id="1676925.ENSPKIP00000020147"/>